<reference evidence="9" key="3">
    <citation type="submission" date="2024-01" db="EMBL/GenBank/DDBJ databases">
        <authorList>
            <person name="Coelho M.A."/>
            <person name="David-Palma M."/>
            <person name="Shea T."/>
            <person name="Sun S."/>
            <person name="Cuomo C.A."/>
            <person name="Heitman J."/>
        </authorList>
    </citation>
    <scope>NUCLEOTIDE SEQUENCE</scope>
    <source>
        <strain evidence="9">CBS 7841</strain>
    </source>
</reference>
<feature type="transmembrane region" description="Helical" evidence="7">
    <location>
        <begin position="340"/>
        <end position="360"/>
    </location>
</feature>
<feature type="transmembrane region" description="Helical" evidence="7">
    <location>
        <begin position="372"/>
        <end position="399"/>
    </location>
</feature>
<evidence type="ECO:0000256" key="2">
    <source>
        <dbReference type="ARBA" id="ARBA00022448"/>
    </source>
</evidence>
<feature type="transmembrane region" description="Helical" evidence="7">
    <location>
        <begin position="311"/>
        <end position="328"/>
    </location>
</feature>
<evidence type="ECO:0000259" key="8">
    <source>
        <dbReference type="PROSITE" id="PS50850"/>
    </source>
</evidence>
<evidence type="ECO:0000313" key="9">
    <source>
        <dbReference type="EMBL" id="WVN90751.1"/>
    </source>
</evidence>
<dbReference type="PANTHER" id="PTHR23504">
    <property type="entry name" value="MAJOR FACILITATOR SUPERFAMILY DOMAIN-CONTAINING PROTEIN 10"/>
    <property type="match status" value="1"/>
</dbReference>
<dbReference type="Proteomes" id="UP000094043">
    <property type="component" value="Chromosome 8"/>
</dbReference>
<feature type="domain" description="Major facilitator superfamily (MFS) profile" evidence="8">
    <location>
        <begin position="7"/>
        <end position="490"/>
    </location>
</feature>
<dbReference type="SUPFAM" id="SSF103473">
    <property type="entry name" value="MFS general substrate transporter"/>
    <property type="match status" value="1"/>
</dbReference>
<feature type="transmembrane region" description="Helical" evidence="7">
    <location>
        <begin position="212"/>
        <end position="235"/>
    </location>
</feature>
<dbReference type="InterPro" id="IPR005829">
    <property type="entry name" value="Sugar_transporter_CS"/>
</dbReference>
<reference evidence="9" key="1">
    <citation type="submission" date="2016-06" db="EMBL/GenBank/DDBJ databases">
        <authorList>
            <person name="Cuomo C."/>
            <person name="Litvintseva A."/>
            <person name="Heitman J."/>
            <person name="Chen Y."/>
            <person name="Sun S."/>
            <person name="Springer D."/>
            <person name="Dromer F."/>
            <person name="Young S."/>
            <person name="Zeng Q."/>
            <person name="Chapman S."/>
            <person name="Gujja S."/>
            <person name="Saif S."/>
            <person name="Birren B."/>
        </authorList>
    </citation>
    <scope>NUCLEOTIDE SEQUENCE</scope>
    <source>
        <strain evidence="9">CBS 7841</strain>
    </source>
</reference>
<evidence type="ECO:0000256" key="7">
    <source>
        <dbReference type="SAM" id="Phobius"/>
    </source>
</evidence>
<keyword evidence="3 7" id="KW-0812">Transmembrane</keyword>
<dbReference type="PROSITE" id="PS50850">
    <property type="entry name" value="MFS"/>
    <property type="match status" value="1"/>
</dbReference>
<evidence type="ECO:0000256" key="4">
    <source>
        <dbReference type="ARBA" id="ARBA00022989"/>
    </source>
</evidence>
<dbReference type="GO" id="GO:0022857">
    <property type="term" value="F:transmembrane transporter activity"/>
    <property type="evidence" value="ECO:0007669"/>
    <property type="project" value="InterPro"/>
</dbReference>
<organism evidence="9 10">
    <name type="scientific">Cryptococcus depauperatus CBS 7841</name>
    <dbReference type="NCBI Taxonomy" id="1295531"/>
    <lineage>
        <taxon>Eukaryota</taxon>
        <taxon>Fungi</taxon>
        <taxon>Dikarya</taxon>
        <taxon>Basidiomycota</taxon>
        <taxon>Agaricomycotina</taxon>
        <taxon>Tremellomycetes</taxon>
        <taxon>Tremellales</taxon>
        <taxon>Cryptococcaceae</taxon>
        <taxon>Cryptococcus</taxon>
    </lineage>
</organism>
<reference evidence="9" key="2">
    <citation type="journal article" date="2022" name="Elife">
        <title>Obligate sexual reproduction of a homothallic fungus closely related to the Cryptococcus pathogenic species complex.</title>
        <authorList>
            <person name="Passer A.R."/>
            <person name="Clancey S.A."/>
            <person name="Shea T."/>
            <person name="David-Palma M."/>
            <person name="Averette A.F."/>
            <person name="Boekhout T."/>
            <person name="Porcel B.M."/>
            <person name="Nowrousian M."/>
            <person name="Cuomo C.A."/>
            <person name="Sun S."/>
            <person name="Heitman J."/>
            <person name="Coelho M.A."/>
        </authorList>
    </citation>
    <scope>NUCLEOTIDE SEQUENCE</scope>
    <source>
        <strain evidence="9">CBS 7841</strain>
    </source>
</reference>
<dbReference type="KEGG" id="cdep:91090202"/>
<keyword evidence="5 7" id="KW-0472">Membrane</keyword>
<dbReference type="GO" id="GO:0016020">
    <property type="term" value="C:membrane"/>
    <property type="evidence" value="ECO:0007669"/>
    <property type="project" value="UniProtKB-SubCell"/>
</dbReference>
<protein>
    <recommendedName>
        <fullName evidence="8">Major facilitator superfamily (MFS) profile domain-containing protein</fullName>
    </recommendedName>
</protein>
<keyword evidence="4 7" id="KW-1133">Transmembrane helix</keyword>
<evidence type="ECO:0000256" key="3">
    <source>
        <dbReference type="ARBA" id="ARBA00022692"/>
    </source>
</evidence>
<dbReference type="PANTHER" id="PTHR23504:SF31">
    <property type="entry name" value="MAJOR FACILITATOR SUPERFAMILY DOMAIN-CONTAINING PROTEIN 10"/>
    <property type="match status" value="1"/>
</dbReference>
<dbReference type="InterPro" id="IPR036259">
    <property type="entry name" value="MFS_trans_sf"/>
</dbReference>
<comment type="subcellular location">
    <subcellularLocation>
        <location evidence="1">Membrane</location>
        <topology evidence="1">Multi-pass membrane protein</topology>
    </subcellularLocation>
</comment>
<accession>A0AAJ8M4L9</accession>
<dbReference type="RefSeq" id="XP_066071451.1">
    <property type="nucleotide sequence ID" value="XM_066215354.1"/>
</dbReference>
<keyword evidence="10" id="KW-1185">Reference proteome</keyword>
<evidence type="ECO:0000313" key="10">
    <source>
        <dbReference type="Proteomes" id="UP000094043"/>
    </source>
</evidence>
<evidence type="ECO:0000256" key="1">
    <source>
        <dbReference type="ARBA" id="ARBA00004141"/>
    </source>
</evidence>
<evidence type="ECO:0000256" key="6">
    <source>
        <dbReference type="SAM" id="MobiDB-lite"/>
    </source>
</evidence>
<name>A0AAJ8M4L9_9TREE</name>
<keyword evidence="2" id="KW-0813">Transport</keyword>
<proteinExistence type="predicted"/>
<dbReference type="InterPro" id="IPR020846">
    <property type="entry name" value="MFS_dom"/>
</dbReference>
<dbReference type="PROSITE" id="PS00216">
    <property type="entry name" value="SUGAR_TRANSPORT_1"/>
    <property type="match status" value="1"/>
</dbReference>
<evidence type="ECO:0000256" key="5">
    <source>
        <dbReference type="ARBA" id="ARBA00023136"/>
    </source>
</evidence>
<dbReference type="Pfam" id="PF07690">
    <property type="entry name" value="MFS_1"/>
    <property type="match status" value="1"/>
</dbReference>
<gene>
    <name evidence="9" type="ORF">L203_105994</name>
</gene>
<dbReference type="InterPro" id="IPR011701">
    <property type="entry name" value="MFS"/>
</dbReference>
<feature type="transmembrane region" description="Helical" evidence="7">
    <location>
        <begin position="177"/>
        <end position="200"/>
    </location>
</feature>
<dbReference type="AlphaFoldDB" id="A0AAJ8M4L9"/>
<feature type="region of interest" description="Disordered" evidence="6">
    <location>
        <begin position="244"/>
        <end position="266"/>
    </location>
</feature>
<dbReference type="Gene3D" id="1.20.1250.20">
    <property type="entry name" value="MFS general substrate transporter like domains"/>
    <property type="match status" value="1"/>
</dbReference>
<sequence>MVQPKKVVLTVFFALVLDLLAFTIPLPLFPRLIEWYLLRESSKKPLVSRAVAFCGSLRTWLYSVQPISVSTASSLESIGGKNWDVVLLGGMMGSLFSLCQCLMSPWLGRLADQYGRRKVLLATMIGNILSATIWIQSTSFESYLLSRLIGGLSEGNVQLSTAIISDVASEATRSKSLALVGIAFSVCFTLGPSLGAYFATRPLPIATSENKLNIYAFPAAISLVLLLLETLYLAIRLPETKGFKNTKESQQGSTDAVENKSHDESKEQKLRKLKDITNLHGYFLLFFSGAEFTLTFLTYDVFSASNAFNGKLLSYIGVLAAIIQARHVRPTLAKIGEIRIALRGISSCTLGLILLSLLPYTTRWSFHILSHILLYTAATCLAYTSATTVTGLTAAAAGFCDERYPELQRGRALGKFRSRGQLGRAPIRHWAVCWLRYYSSLQEQAKSKNRERVYAYHLFYKQALVPPLQKDDKRGDGGACRVPTCPMPRS</sequence>
<feature type="transmembrane region" description="Helical" evidence="7">
    <location>
        <begin position="85"/>
        <end position="107"/>
    </location>
</feature>
<dbReference type="GeneID" id="91090202"/>
<dbReference type="EMBL" id="CP143791">
    <property type="protein sequence ID" value="WVN90751.1"/>
    <property type="molecule type" value="Genomic_DNA"/>
</dbReference>
<feature type="transmembrane region" description="Helical" evidence="7">
    <location>
        <begin position="279"/>
        <end position="299"/>
    </location>
</feature>
<feature type="compositionally biased region" description="Basic and acidic residues" evidence="6">
    <location>
        <begin position="257"/>
        <end position="266"/>
    </location>
</feature>
<feature type="region of interest" description="Disordered" evidence="6">
    <location>
        <begin position="470"/>
        <end position="490"/>
    </location>
</feature>